<dbReference type="Proteomes" id="UP001165679">
    <property type="component" value="Unassembled WGS sequence"/>
</dbReference>
<dbReference type="Gene3D" id="3.40.630.10">
    <property type="entry name" value="Zn peptidases"/>
    <property type="match status" value="1"/>
</dbReference>
<evidence type="ECO:0000313" key="3">
    <source>
        <dbReference type="Proteomes" id="UP001165679"/>
    </source>
</evidence>
<comment type="caution">
    <text evidence="2">The sequence shown here is derived from an EMBL/GenBank/DDBJ whole genome shotgun (WGS) entry which is preliminary data.</text>
</comment>
<reference evidence="2" key="1">
    <citation type="submission" date="2022-09" db="EMBL/GenBank/DDBJ databases">
        <title>Rhodovastum sp. nov. RN2-1 isolated from soil in Seongnam, South Korea.</title>
        <authorList>
            <person name="Le N.T."/>
        </authorList>
    </citation>
    <scope>NUCLEOTIDE SEQUENCE</scope>
    <source>
        <strain evidence="2">RN2-1</strain>
    </source>
</reference>
<feature type="domain" description="Peptidase M28" evidence="1">
    <location>
        <begin position="219"/>
        <end position="423"/>
    </location>
</feature>
<dbReference type="Gene3D" id="3.50.30.30">
    <property type="match status" value="1"/>
</dbReference>
<dbReference type="InterPro" id="IPR039373">
    <property type="entry name" value="Peptidase_M28B"/>
</dbReference>
<organism evidence="2 3">
    <name type="scientific">Limobrevibacterium gyesilva</name>
    <dbReference type="NCBI Taxonomy" id="2991712"/>
    <lineage>
        <taxon>Bacteria</taxon>
        <taxon>Pseudomonadati</taxon>
        <taxon>Pseudomonadota</taxon>
        <taxon>Alphaproteobacteria</taxon>
        <taxon>Acetobacterales</taxon>
        <taxon>Acetobacteraceae</taxon>
        <taxon>Limobrevibacterium</taxon>
    </lineage>
</organism>
<dbReference type="SUPFAM" id="SSF52025">
    <property type="entry name" value="PA domain"/>
    <property type="match status" value="1"/>
</dbReference>
<evidence type="ECO:0000259" key="1">
    <source>
        <dbReference type="Pfam" id="PF04389"/>
    </source>
</evidence>
<dbReference type="InterPro" id="IPR046450">
    <property type="entry name" value="PA_dom_sf"/>
</dbReference>
<dbReference type="Pfam" id="PF04389">
    <property type="entry name" value="Peptidase_M28"/>
    <property type="match status" value="1"/>
</dbReference>
<dbReference type="RefSeq" id="WP_264713934.1">
    <property type="nucleotide sequence ID" value="NZ_JAPDNT010000007.1"/>
</dbReference>
<name>A0AA41YMI0_9PROT</name>
<evidence type="ECO:0000313" key="2">
    <source>
        <dbReference type="EMBL" id="MCW3475241.1"/>
    </source>
</evidence>
<reference evidence="2" key="2">
    <citation type="submission" date="2022-10" db="EMBL/GenBank/DDBJ databases">
        <authorList>
            <person name="Trinh H.N."/>
        </authorList>
    </citation>
    <scope>NUCLEOTIDE SEQUENCE</scope>
    <source>
        <strain evidence="2">RN2-1</strain>
    </source>
</reference>
<dbReference type="AlphaFoldDB" id="A0AA41YMI0"/>
<dbReference type="EMBL" id="JAPDNT010000007">
    <property type="protein sequence ID" value="MCW3475241.1"/>
    <property type="molecule type" value="Genomic_DNA"/>
</dbReference>
<keyword evidence="3" id="KW-1185">Reference proteome</keyword>
<protein>
    <submittedName>
        <fullName evidence="2">M28 family peptidase</fullName>
    </submittedName>
</protein>
<proteinExistence type="predicted"/>
<accession>A0AA41YMI0</accession>
<dbReference type="PANTHER" id="PTHR10404">
    <property type="entry name" value="N-ACETYLATED-ALPHA-LINKED ACIDIC DIPEPTIDASE"/>
    <property type="match status" value="1"/>
</dbReference>
<dbReference type="SUPFAM" id="SSF53187">
    <property type="entry name" value="Zn-dependent exopeptidases"/>
    <property type="match status" value="1"/>
</dbReference>
<dbReference type="PANTHER" id="PTHR10404:SF46">
    <property type="entry name" value="VACUOLAR PROTEIN SORTING-ASSOCIATED PROTEIN 70"/>
    <property type="match status" value="1"/>
</dbReference>
<dbReference type="InterPro" id="IPR007484">
    <property type="entry name" value="Peptidase_M28"/>
</dbReference>
<sequence>MPPFLSAFRPEVSRDALAATVAHLSALGEKVPGSAAEAAACAYLTARLAEYGVRHQVHVFDSYIGAPTRTELHVLAPAPQQIEAVGVAFAGDTGPEGVTAPVVAVGRGRPADYAGRDVAGAIVLVDHIPEHGACAAALRAGVVGLIGISSGPQRHKMTVSPIWGAPATAEELAQMPRLAVASISRPDGERLKALAASGGLRVRLVAQAEEGWRQVRLPVAEIPGREAPFVLVGSHYCTWFDGTTDNITANALLLECARLLAPGAGSRRYGVRLAWWPGHTHGRYSGSAWYADTFWQDLHENGIAYFNVDIVGSRGAVTKCARNQMAEVSGFTAAALAAFAEPVPAQEAAFNARTLSRQDRYVDPTRPHRGSDQSFWGVGLSSLQVSSFLAEDDPAHLPNSGIAWWWHTAQDTLDKADPDILAADTAIHARMVDSLADAPLLPLDLAATAGDMLAALREYREAAPDLALLAELETSAQAFAATAARFQACAADLTDSATTSAANRRLLRAAHLLNPVLYQARSPFEHDRAVPTRLLPGLAPALGLAAMAPDAARMARVGLQRERNRIAHALAEATRLLDAE</sequence>
<gene>
    <name evidence="2" type="ORF">OL599_11730</name>
</gene>